<accession>A0ABS8YFC7</accession>
<keyword evidence="4" id="KW-0460">Magnesium</keyword>
<keyword evidence="9" id="KW-1185">Reference proteome</keyword>
<dbReference type="Pfam" id="PF10150">
    <property type="entry name" value="RNase_E_G"/>
    <property type="match status" value="1"/>
</dbReference>
<keyword evidence="5" id="KW-0694">RNA-binding</keyword>
<name>A0ABS8YFC7_9BACL</name>
<evidence type="ECO:0000313" key="8">
    <source>
        <dbReference type="EMBL" id="MCE5170252.1"/>
    </source>
</evidence>
<dbReference type="PANTHER" id="PTHR30001">
    <property type="entry name" value="RIBONUCLEASE"/>
    <property type="match status" value="1"/>
</dbReference>
<comment type="cofactor">
    <cofactor evidence="1">
        <name>Mg(2+)</name>
        <dbReference type="ChEBI" id="CHEBI:18420"/>
    </cofactor>
</comment>
<evidence type="ECO:0000313" key="9">
    <source>
        <dbReference type="Proteomes" id="UP001199916"/>
    </source>
</evidence>
<evidence type="ECO:0000256" key="2">
    <source>
        <dbReference type="ARBA" id="ARBA00022723"/>
    </source>
</evidence>
<dbReference type="InterPro" id="IPR003029">
    <property type="entry name" value="S1_domain"/>
</dbReference>
<dbReference type="NCBIfam" id="TIGR00757">
    <property type="entry name" value="RNaseEG"/>
    <property type="match status" value="1"/>
</dbReference>
<dbReference type="Gene3D" id="2.40.50.140">
    <property type="entry name" value="Nucleic acid-binding proteins"/>
    <property type="match status" value="1"/>
</dbReference>
<keyword evidence="2" id="KW-0479">Metal-binding</keyword>
<dbReference type="Proteomes" id="UP001199916">
    <property type="component" value="Unassembled WGS sequence"/>
</dbReference>
<reference evidence="8 9" key="1">
    <citation type="submission" date="2021-11" db="EMBL/GenBank/DDBJ databases">
        <title>Draft genome sequence of Paenibacillus profundus YoMME, a new Gram-positive bacteria with exoelectrogenic properties.</title>
        <authorList>
            <person name="Hubenova Y."/>
            <person name="Hubenova E."/>
            <person name="Manasiev Y."/>
            <person name="Peykov S."/>
            <person name="Mitov M."/>
        </authorList>
    </citation>
    <scope>NUCLEOTIDE SEQUENCE [LARGE SCALE GENOMIC DNA]</scope>
    <source>
        <strain evidence="8 9">YoMME</strain>
    </source>
</reference>
<sequence>MNQMIVHCEEQVTQMALLEHGRLVEFAVERATGTTLVGSFYKGRVVNVLPGMQAAFVDIGQKKNAFLYVDDCLHPHLEKQPKQKPPITSLLRVGQELIVQVMKEPLGGKGARVTTHYSLPGRYSVYMPFADYIGVSKKIEQEAERTRLKQLADELRENEEGMIIRTVAQGETLDTMEGDIQSLREAWKQIERRAEQVEAPALLHHDLNMVERLVRDAFSRDIDQLLIDDVRQAKRVLSFIRSFAPDLEHRVHIYKDAEPLFKRYRIDEYLDKAIQRKTWLESGGYLVWDQTEALTVIDVNTGKYTGTSDLEETVYLTNMEAAEEIARLIRLRDIGGIIIVDFIDMDTDEHRERVVERLEQMMKKDRTKCLVVGWTKLGLLELTRKKVREQVMNRLFQTCPTCNGAGLVSAVVPHRETELMR</sequence>
<comment type="caution">
    <text evidence="8">The sequence shown here is derived from an EMBL/GenBank/DDBJ whole genome shotgun (WGS) entry which is preliminary data.</text>
</comment>
<dbReference type="EMBL" id="JAJNBZ010000008">
    <property type="protein sequence ID" value="MCE5170252.1"/>
    <property type="molecule type" value="Genomic_DNA"/>
</dbReference>
<evidence type="ECO:0000256" key="4">
    <source>
        <dbReference type="ARBA" id="ARBA00022842"/>
    </source>
</evidence>
<keyword evidence="6" id="KW-0175">Coiled coil</keyword>
<evidence type="ECO:0000256" key="5">
    <source>
        <dbReference type="ARBA" id="ARBA00022884"/>
    </source>
</evidence>
<dbReference type="PANTHER" id="PTHR30001:SF0">
    <property type="entry name" value="RIBONUCLEASE G"/>
    <property type="match status" value="1"/>
</dbReference>
<organism evidence="8 9">
    <name type="scientific">Paenibacillus profundus</name>
    <dbReference type="NCBI Taxonomy" id="1173085"/>
    <lineage>
        <taxon>Bacteria</taxon>
        <taxon>Bacillati</taxon>
        <taxon>Bacillota</taxon>
        <taxon>Bacilli</taxon>
        <taxon>Bacillales</taxon>
        <taxon>Paenibacillaceae</taxon>
        <taxon>Paenibacillus</taxon>
    </lineage>
</organism>
<dbReference type="PROSITE" id="PS50126">
    <property type="entry name" value="S1"/>
    <property type="match status" value="1"/>
</dbReference>
<evidence type="ECO:0000256" key="6">
    <source>
        <dbReference type="SAM" id="Coils"/>
    </source>
</evidence>
<evidence type="ECO:0000256" key="1">
    <source>
        <dbReference type="ARBA" id="ARBA00001946"/>
    </source>
</evidence>
<evidence type="ECO:0000256" key="3">
    <source>
        <dbReference type="ARBA" id="ARBA00022801"/>
    </source>
</evidence>
<keyword evidence="3" id="KW-0378">Hydrolase</keyword>
<dbReference type="InterPro" id="IPR004659">
    <property type="entry name" value="RNase_E/G"/>
</dbReference>
<evidence type="ECO:0000259" key="7">
    <source>
        <dbReference type="PROSITE" id="PS50126"/>
    </source>
</evidence>
<protein>
    <submittedName>
        <fullName evidence="8">Rne/Rng family ribonuclease</fullName>
    </submittedName>
</protein>
<dbReference type="SMART" id="SM00316">
    <property type="entry name" value="S1"/>
    <property type="match status" value="1"/>
</dbReference>
<dbReference type="InterPro" id="IPR019307">
    <property type="entry name" value="RNA-bd_AU-1/RNase_E/G"/>
</dbReference>
<proteinExistence type="predicted"/>
<dbReference type="SUPFAM" id="SSF50249">
    <property type="entry name" value="Nucleic acid-binding proteins"/>
    <property type="match status" value="1"/>
</dbReference>
<gene>
    <name evidence="8" type="ORF">LQV63_13115</name>
</gene>
<dbReference type="InterPro" id="IPR012340">
    <property type="entry name" value="NA-bd_OB-fold"/>
</dbReference>
<feature type="domain" description="S1 motif" evidence="7">
    <location>
        <begin position="38"/>
        <end position="103"/>
    </location>
</feature>
<dbReference type="CDD" id="cd04453">
    <property type="entry name" value="S1_RNase_E"/>
    <property type="match status" value="1"/>
</dbReference>
<dbReference type="RefSeq" id="WP_019422361.1">
    <property type="nucleotide sequence ID" value="NZ_JAJNBZ010000008.1"/>
</dbReference>
<feature type="coiled-coil region" evidence="6">
    <location>
        <begin position="138"/>
        <end position="193"/>
    </location>
</feature>